<evidence type="ECO:0000256" key="8">
    <source>
        <dbReference type="PROSITE-ProRule" id="PRU00047"/>
    </source>
</evidence>
<keyword evidence="8" id="KW-0863">Zinc-finger</keyword>
<dbReference type="FunFam" id="3.30.420.10:FF:000032">
    <property type="entry name" value="Retrovirus-related Pol polyprotein from transposon 297-like Protein"/>
    <property type="match status" value="1"/>
</dbReference>
<dbReference type="CDD" id="cd00303">
    <property type="entry name" value="retropepsin_like"/>
    <property type="match status" value="1"/>
</dbReference>
<reference evidence="15" key="1">
    <citation type="journal article" date="2015" name="Nat. Genet.">
        <title>The genome and transcriptome of the zoonotic hookworm Ancylostoma ceylanicum identify infection-specific gene families.</title>
        <authorList>
            <person name="Schwarz E.M."/>
            <person name="Hu Y."/>
            <person name="Antoshechkin I."/>
            <person name="Miller M.M."/>
            <person name="Sternberg P.W."/>
            <person name="Aroian R.V."/>
        </authorList>
    </citation>
    <scope>NUCLEOTIDE SEQUENCE</scope>
    <source>
        <strain evidence="15">HY135</strain>
    </source>
</reference>
<dbReference type="InterPro" id="IPR000477">
    <property type="entry name" value="RT_dom"/>
</dbReference>
<evidence type="ECO:0000259" key="13">
    <source>
        <dbReference type="PROSITE" id="PS50994"/>
    </source>
</evidence>
<dbReference type="CDD" id="cd09274">
    <property type="entry name" value="RNase_HI_RT_Ty3"/>
    <property type="match status" value="1"/>
</dbReference>
<dbReference type="STRING" id="53326.A0A016V6L6"/>
<dbReference type="InterPro" id="IPR041373">
    <property type="entry name" value="RT_RNaseH"/>
</dbReference>
<dbReference type="EMBL" id="JARK01001353">
    <property type="protein sequence ID" value="EYC22383.1"/>
    <property type="molecule type" value="Genomic_DNA"/>
</dbReference>
<keyword evidence="7" id="KW-0695">RNA-directed DNA polymerase</keyword>
<feature type="domain" description="CCHC-type" evidence="11">
    <location>
        <begin position="85"/>
        <end position="100"/>
    </location>
</feature>
<dbReference type="Gene3D" id="1.10.340.70">
    <property type="match status" value="1"/>
</dbReference>
<dbReference type="Gene3D" id="2.40.70.10">
    <property type="entry name" value="Acid Proteases"/>
    <property type="match status" value="1"/>
</dbReference>
<dbReference type="SMART" id="SM00343">
    <property type="entry name" value="ZnF_C2HC"/>
    <property type="match status" value="1"/>
</dbReference>
<gene>
    <name evidence="14" type="primary">Acey_s0017.g3318</name>
    <name evidence="14" type="ORF">Y032_0017g3318</name>
</gene>
<evidence type="ECO:0000256" key="7">
    <source>
        <dbReference type="ARBA" id="ARBA00022918"/>
    </source>
</evidence>
<dbReference type="GO" id="GO:0019899">
    <property type="term" value="F:enzyme binding"/>
    <property type="evidence" value="ECO:0007669"/>
    <property type="project" value="UniProtKB-ARBA"/>
</dbReference>
<feature type="region of interest" description="Disordered" evidence="10">
    <location>
        <begin position="93"/>
        <end position="124"/>
    </location>
</feature>
<keyword evidence="8" id="KW-0479">Metal-binding</keyword>
<dbReference type="InterPro" id="IPR001584">
    <property type="entry name" value="Integrase_cat-core"/>
</dbReference>
<evidence type="ECO:0000256" key="1">
    <source>
        <dbReference type="ARBA" id="ARBA00012493"/>
    </source>
</evidence>
<dbReference type="PANTHER" id="PTHR37984">
    <property type="entry name" value="PROTEIN CBG26694"/>
    <property type="match status" value="1"/>
</dbReference>
<dbReference type="GO" id="GO:0003964">
    <property type="term" value="F:RNA-directed DNA polymerase activity"/>
    <property type="evidence" value="ECO:0007669"/>
    <property type="project" value="UniProtKB-KW"/>
</dbReference>
<keyword evidence="15" id="KW-1185">Reference proteome</keyword>
<dbReference type="Gene3D" id="3.10.10.10">
    <property type="entry name" value="HIV Type 1 Reverse Transcriptase, subunit A, domain 1"/>
    <property type="match status" value="1"/>
</dbReference>
<evidence type="ECO:0000259" key="11">
    <source>
        <dbReference type="PROSITE" id="PS50158"/>
    </source>
</evidence>
<dbReference type="PROSITE" id="PS50994">
    <property type="entry name" value="INTEGRASE"/>
    <property type="match status" value="1"/>
</dbReference>
<feature type="compositionally biased region" description="Basic and acidic residues" evidence="10">
    <location>
        <begin position="65"/>
        <end position="75"/>
    </location>
</feature>
<dbReference type="GO" id="GO:0016787">
    <property type="term" value="F:hydrolase activity"/>
    <property type="evidence" value="ECO:0007669"/>
    <property type="project" value="UniProtKB-KW"/>
</dbReference>
<dbReference type="InterPro" id="IPR043128">
    <property type="entry name" value="Rev_trsase/Diguanyl_cyclase"/>
</dbReference>
<dbReference type="InterPro" id="IPR021109">
    <property type="entry name" value="Peptidase_aspartic_dom_sf"/>
</dbReference>
<dbReference type="InterPro" id="IPR036875">
    <property type="entry name" value="Znf_CCHC_sf"/>
</dbReference>
<dbReference type="GO" id="GO:0015074">
    <property type="term" value="P:DNA integration"/>
    <property type="evidence" value="ECO:0007669"/>
    <property type="project" value="InterPro"/>
</dbReference>
<evidence type="ECO:0000256" key="4">
    <source>
        <dbReference type="ARBA" id="ARBA00022722"/>
    </source>
</evidence>
<dbReference type="FunFam" id="3.30.70.270:FF:000020">
    <property type="entry name" value="Transposon Tf2-6 polyprotein-like Protein"/>
    <property type="match status" value="1"/>
</dbReference>
<dbReference type="Gene3D" id="3.30.420.10">
    <property type="entry name" value="Ribonuclease H-like superfamily/Ribonuclease H"/>
    <property type="match status" value="1"/>
</dbReference>
<accession>A0A016V6L6</accession>
<protein>
    <recommendedName>
        <fullName evidence="1">RNA-directed DNA polymerase</fullName>
        <ecNumber evidence="1">2.7.7.49</ecNumber>
    </recommendedName>
</protein>
<dbReference type="InterPro" id="IPR001878">
    <property type="entry name" value="Znf_CCHC"/>
</dbReference>
<dbReference type="PROSITE" id="PS50158">
    <property type="entry name" value="ZF_CCHC"/>
    <property type="match status" value="1"/>
</dbReference>
<feature type="domain" description="Integrase catalytic" evidence="13">
    <location>
        <begin position="1677"/>
        <end position="1842"/>
    </location>
</feature>
<dbReference type="GO" id="GO:0004519">
    <property type="term" value="F:endonuclease activity"/>
    <property type="evidence" value="ECO:0007669"/>
    <property type="project" value="UniProtKB-KW"/>
</dbReference>
<sequence>MVEQLLAEATADRLINPAGATRAIEVKSATLQPREQTFNERSFPRRSFEVNRSRPFQGTSASRSRGFDRQHGIVDHRPIPSRNNCFNCGGVGHLARQCPSPRTRTPDSGRRVSNNRVSSPFRGQLRRSVSANVVHLPPDSSHELLQARDQIQALSLSLQEKQAALEQSDARVNALMKRNDELASSTFGRPATSSSRVSRNMPDVRLLLPCVMMLANISPSDALSSSAWLCPRSPSDVLARVPLSYNCSRIIPQVDAKPEPMSVHIFRPNTQRYDTAASLCRIVARSVTFSVNFFGARTESHHEDYQIVSLEACKLMMQHHRCEHGTMTENSGSWATTNELTFDWPSAPFGCCSEQRVSVSNCYLVNTIIHMRHGSEFPDSPAGDLHQCTYAAGSCTMQDGSMLVWTPSQEESCQYISVTKMKGHRLGDIWISDSKEFALSWRDDSDHVHDCGKELTISDQGYAVMSVHRIPRSADAKVGLVTSNQLAAQLLAVEDTVEMAVSALFRHALSALCDRTNLLALSLHASLAANPTMTVRRLLDRHDLAASFLGNDLIQIHRCMVVPPKHYRVMPFNGTCYTKPQVEFSLSSGTSMRMFIDSMTMVLTHEAQQVDCLAAHHFYFAAEGSFERFDAITGETSPVTKIQSIGLPSTVNSSVIALPLTIFHNLVLTNLSELTRDHQLQELWSTVNQDHLLHATRAVATVSHESTPTATSNFLSPWSWILGSWTAFDIWVTVCCVFISLGLMKTAIVLYCNVYYPGWLPRLKNLLHSSAPHRSDELPLAIRSALVPRTPRAESSIEVARVEIDTTGVWPPRASLSPVKVLAIANKEQFFVAQIPIKVNGIQVLALVDTGAAITITSKSTAHLFGVFALEDSDISCAVGMAGIPVKLIGRAGLRFDIGSLTVHQHVYFTEATCIPNEVETYNIILGNDLLSRLPPWSINYSNRTFYMADQKVNILLSAPATEEVEVDSPIPVRVAETTVLHPSAETFVPCYSEVNDNTPLLLSAQSPQLSERSLMVAPAVFNAGIIRLLVSNPSSNSEVLYKDQQISSATRLVESSAGSYEESEIVIKTTTEVPPTRFRLPRIPIKFQKELDDHINKLLRAGRIVESDTPWVHNTVLVKKKDGSLRVCLDFRPLNEITIPDHYPLPRIDDILAKIAGHRYYTTLDLASGYMQLLLSPESQEKCGWATHRGIYQFVYLPFGLKNAGAYFSRAMSRILSGLEDNCLAYLDDIVIFNKDFPSHLASLRKVFHRFRLFNIKASGKKLTEVARSKISFLGHEICGDHYSPAERNLRAIKEFPKPTTIKEVKGFVGMANFFRKFIANFSLIAAPLYLLLKDKAKFMWGQEQEEAFLRLKECLLSKPCLAFPRDEEFFLHTDGSQVAVGAALFQKQLTQEKPLVAVGYFSKALSDSQKKWSPTHVELFAIISALRFFRATIYGNHTTIFSDHRPLTFLLKHNKTHDNLARWVVELQSYDVSIEYLKGSSNVVADALSRSVNKHVRFQDDAPESDDIVEFPVSINTCHPRMYSVRSPIVYAGCPVAIRPYDALVEQKADQLCSTIMSFIETQQFPGTVSEEEKPALLTLAEKCNIKANGCLYYRDPAQSSSVRIERLVVPEKLREPIFLAFHTSPSAGGHFNWRKTLAKIARRYFWPHMAEDVYALVRSCEPCQRKRAQRMNREHLLPVASGAVFDKVYVDLTGPIHTSDSGNKYIIAMIDHFTKYVVAAPLPDCSAITVAQAVMTECILKYGVMTQLVSDNASYFKGEVVSEIGKLLQINRYYTTPYHHEGNGACERVFATFHPMLRTYISENQSDWDKYVAACAFMYNTSVHSSTNNTPFFLMYGRDPIFNIDLLIKHDLQRHIPSDDDAGIYVENLVSTLHAAWRAAAAFNQKQSRKFKQQYDQSHLHPLSIKVGDRVFLRDFTPKLGLSQKLVNPWLGQFRVITVDPPHLIITSISSPQSPPKKVHMNQVKKCFELSGPVFTSPWRPEEETLALAASDAADSDVCGYHHTVIQQSEQLNASAPRCSIGAPMAVHFQVKRLYSRNALGSAELAPLLTDSRSLKLCVPKFDMKMLEDILI</sequence>
<dbReference type="SUPFAM" id="SSF53098">
    <property type="entry name" value="Ribonuclease H-like"/>
    <property type="match status" value="1"/>
</dbReference>
<dbReference type="PROSITE" id="PS50878">
    <property type="entry name" value="RT_POL"/>
    <property type="match status" value="1"/>
</dbReference>
<keyword evidence="6" id="KW-0378">Hydrolase</keyword>
<dbReference type="Pfam" id="PF00078">
    <property type="entry name" value="RVT_1"/>
    <property type="match status" value="1"/>
</dbReference>
<evidence type="ECO:0000259" key="12">
    <source>
        <dbReference type="PROSITE" id="PS50878"/>
    </source>
</evidence>
<dbReference type="InterPro" id="IPR012337">
    <property type="entry name" value="RNaseH-like_sf"/>
</dbReference>
<dbReference type="CDD" id="cd01647">
    <property type="entry name" value="RT_LTR"/>
    <property type="match status" value="1"/>
</dbReference>
<dbReference type="OrthoDB" id="5827200at2759"/>
<evidence type="ECO:0000256" key="10">
    <source>
        <dbReference type="SAM" id="MobiDB-lite"/>
    </source>
</evidence>
<dbReference type="Pfam" id="PF17921">
    <property type="entry name" value="Integrase_H2C2"/>
    <property type="match status" value="1"/>
</dbReference>
<keyword evidence="8" id="KW-0862">Zinc</keyword>
<comment type="caution">
    <text evidence="14">The sequence shown here is derived from an EMBL/GenBank/DDBJ whole genome shotgun (WGS) entry which is preliminary data.</text>
</comment>
<evidence type="ECO:0000256" key="9">
    <source>
        <dbReference type="SAM" id="Coils"/>
    </source>
</evidence>
<dbReference type="SUPFAM" id="SSF50630">
    <property type="entry name" value="Acid proteases"/>
    <property type="match status" value="1"/>
</dbReference>
<dbReference type="Gene3D" id="3.30.70.270">
    <property type="match status" value="2"/>
</dbReference>
<evidence type="ECO:0000313" key="15">
    <source>
        <dbReference type="Proteomes" id="UP000024635"/>
    </source>
</evidence>
<dbReference type="FunFam" id="1.10.340.70:FF:000001">
    <property type="entry name" value="Retrovirus-related Pol polyprotein from transposon gypsy-like Protein"/>
    <property type="match status" value="1"/>
</dbReference>
<keyword evidence="3" id="KW-0548">Nucleotidyltransferase</keyword>
<evidence type="ECO:0000313" key="14">
    <source>
        <dbReference type="EMBL" id="EYC22383.1"/>
    </source>
</evidence>
<evidence type="ECO:0000256" key="2">
    <source>
        <dbReference type="ARBA" id="ARBA00022679"/>
    </source>
</evidence>
<feature type="compositionally biased region" description="Polar residues" evidence="10">
    <location>
        <begin position="54"/>
        <end position="63"/>
    </location>
</feature>
<dbReference type="InterPro" id="IPR043502">
    <property type="entry name" value="DNA/RNA_pol_sf"/>
</dbReference>
<organism evidence="14 15">
    <name type="scientific">Ancylostoma ceylanicum</name>
    <dbReference type="NCBI Taxonomy" id="53326"/>
    <lineage>
        <taxon>Eukaryota</taxon>
        <taxon>Metazoa</taxon>
        <taxon>Ecdysozoa</taxon>
        <taxon>Nematoda</taxon>
        <taxon>Chromadorea</taxon>
        <taxon>Rhabditida</taxon>
        <taxon>Rhabditina</taxon>
        <taxon>Rhabditomorpha</taxon>
        <taxon>Strongyloidea</taxon>
        <taxon>Ancylostomatidae</taxon>
        <taxon>Ancylostomatinae</taxon>
        <taxon>Ancylostoma</taxon>
    </lineage>
</organism>
<feature type="domain" description="Reverse transcriptase" evidence="12">
    <location>
        <begin position="1100"/>
        <end position="1279"/>
    </location>
</feature>
<dbReference type="GO" id="GO:0042575">
    <property type="term" value="C:DNA polymerase complex"/>
    <property type="evidence" value="ECO:0007669"/>
    <property type="project" value="UniProtKB-ARBA"/>
</dbReference>
<dbReference type="GO" id="GO:0005737">
    <property type="term" value="C:cytoplasm"/>
    <property type="evidence" value="ECO:0007669"/>
    <property type="project" value="UniProtKB-ARBA"/>
</dbReference>
<dbReference type="EC" id="2.7.7.49" evidence="1"/>
<evidence type="ECO:0000256" key="6">
    <source>
        <dbReference type="ARBA" id="ARBA00022801"/>
    </source>
</evidence>
<dbReference type="Pfam" id="PF17917">
    <property type="entry name" value="RT_RNaseH"/>
    <property type="match status" value="1"/>
</dbReference>
<evidence type="ECO:0000256" key="3">
    <source>
        <dbReference type="ARBA" id="ARBA00022695"/>
    </source>
</evidence>
<dbReference type="Proteomes" id="UP000024635">
    <property type="component" value="Unassembled WGS sequence"/>
</dbReference>
<dbReference type="SUPFAM" id="SSF161008">
    <property type="entry name" value="Viral glycoprotein ectodomain-like"/>
    <property type="match status" value="1"/>
</dbReference>
<feature type="coiled-coil region" evidence="9">
    <location>
        <begin position="144"/>
        <end position="178"/>
    </location>
</feature>
<feature type="region of interest" description="Disordered" evidence="10">
    <location>
        <begin position="50"/>
        <end position="75"/>
    </location>
</feature>
<dbReference type="InterPro" id="IPR041588">
    <property type="entry name" value="Integrase_H2C2"/>
</dbReference>
<keyword evidence="4" id="KW-0540">Nuclease</keyword>
<dbReference type="GO" id="GO:0003676">
    <property type="term" value="F:nucleic acid binding"/>
    <property type="evidence" value="ECO:0007669"/>
    <property type="project" value="InterPro"/>
</dbReference>
<dbReference type="SUPFAM" id="SSF56672">
    <property type="entry name" value="DNA/RNA polymerases"/>
    <property type="match status" value="1"/>
</dbReference>
<dbReference type="Gene3D" id="4.10.60.10">
    <property type="entry name" value="Zinc finger, CCHC-type"/>
    <property type="match status" value="1"/>
</dbReference>
<dbReference type="InterPro" id="IPR036397">
    <property type="entry name" value="RNaseH_sf"/>
</dbReference>
<keyword evidence="9" id="KW-0175">Coiled coil</keyword>
<dbReference type="InterPro" id="IPR050951">
    <property type="entry name" value="Retrovirus_Pol_polyprotein"/>
</dbReference>
<proteinExistence type="predicted"/>
<keyword evidence="2" id="KW-0808">Transferase</keyword>
<dbReference type="SUPFAM" id="SSF57756">
    <property type="entry name" value="Retrovirus zinc finger-like domains"/>
    <property type="match status" value="1"/>
</dbReference>
<name>A0A016V6L6_9BILA</name>
<dbReference type="GO" id="GO:0008270">
    <property type="term" value="F:zinc ion binding"/>
    <property type="evidence" value="ECO:0007669"/>
    <property type="project" value="UniProtKB-KW"/>
</dbReference>
<evidence type="ECO:0000256" key="5">
    <source>
        <dbReference type="ARBA" id="ARBA00022759"/>
    </source>
</evidence>
<dbReference type="PANTHER" id="PTHR37984:SF5">
    <property type="entry name" value="PROTEIN NYNRIN-LIKE"/>
    <property type="match status" value="1"/>
</dbReference>
<keyword evidence="5" id="KW-0255">Endonuclease</keyword>
<dbReference type="Pfam" id="PF00098">
    <property type="entry name" value="zf-CCHC"/>
    <property type="match status" value="1"/>
</dbReference>